<evidence type="ECO:0000256" key="1">
    <source>
        <dbReference type="ARBA" id="ARBA00022763"/>
    </source>
</evidence>
<keyword evidence="2" id="KW-0234">DNA repair</keyword>
<dbReference type="Pfam" id="PF01035">
    <property type="entry name" value="DNA_binding_1"/>
    <property type="match status" value="1"/>
</dbReference>
<comment type="miscellaneous">
    <text evidence="2">This enzyme catalyzes only one turnover and therefore is not strictly catalytic. According to one definition, an enzyme is a biocatalyst that acts repeatedly and over many reaction cycles.</text>
</comment>
<keyword evidence="1 2" id="KW-0227">DNA damage</keyword>
<gene>
    <name evidence="5" type="primary">ogt</name>
    <name evidence="5" type="ORF">GCM10007423_26610</name>
</gene>
<dbReference type="PANTHER" id="PTHR10815">
    <property type="entry name" value="METHYLATED-DNA--PROTEIN-CYSTEINE METHYLTRANSFERASE"/>
    <property type="match status" value="1"/>
</dbReference>
<dbReference type="InterPro" id="IPR036217">
    <property type="entry name" value="MethylDNA_cys_MeTrfase_DNAb"/>
</dbReference>
<keyword evidence="2 5" id="KW-0489">Methyltransferase</keyword>
<evidence type="ECO:0000313" key="5">
    <source>
        <dbReference type="EMBL" id="GGH35171.1"/>
    </source>
</evidence>
<dbReference type="InterPro" id="IPR008332">
    <property type="entry name" value="MethylG_MeTrfase_N"/>
</dbReference>
<dbReference type="NCBIfam" id="TIGR00589">
    <property type="entry name" value="ogt"/>
    <property type="match status" value="1"/>
</dbReference>
<dbReference type="PANTHER" id="PTHR10815:SF5">
    <property type="entry name" value="METHYLATED-DNA--PROTEIN-CYSTEINE METHYLTRANSFERASE"/>
    <property type="match status" value="1"/>
</dbReference>
<comment type="function">
    <text evidence="2">Involved in the cellular defense against the biological effects of O6-methylguanine (O6-MeG) and O4-methylthymine (O4-MeT) in DNA. Repairs the methylated nucleobase in DNA by stoichiometrically transferring the methyl group to a cysteine residue in the enzyme. This is a suicide reaction: the enzyme is irreversibly inactivated.</text>
</comment>
<feature type="domain" description="Methylguanine DNA methyltransferase ribonuclease-like" evidence="4">
    <location>
        <begin position="18"/>
        <end position="85"/>
    </location>
</feature>
<comment type="catalytic activity">
    <reaction evidence="2">
        <text>a 4-O-methyl-thymidine in DNA + L-cysteinyl-[protein] = a thymidine in DNA + S-methyl-L-cysteinyl-[protein]</text>
        <dbReference type="Rhea" id="RHEA:53428"/>
        <dbReference type="Rhea" id="RHEA-COMP:10131"/>
        <dbReference type="Rhea" id="RHEA-COMP:10132"/>
        <dbReference type="Rhea" id="RHEA-COMP:13555"/>
        <dbReference type="Rhea" id="RHEA-COMP:13556"/>
        <dbReference type="ChEBI" id="CHEBI:29950"/>
        <dbReference type="ChEBI" id="CHEBI:82612"/>
        <dbReference type="ChEBI" id="CHEBI:137386"/>
        <dbReference type="ChEBI" id="CHEBI:137387"/>
        <dbReference type="EC" id="2.1.1.63"/>
    </reaction>
</comment>
<evidence type="ECO:0000259" key="3">
    <source>
        <dbReference type="Pfam" id="PF01035"/>
    </source>
</evidence>
<dbReference type="GO" id="GO:0032259">
    <property type="term" value="P:methylation"/>
    <property type="evidence" value="ECO:0007669"/>
    <property type="project" value="UniProtKB-KW"/>
</dbReference>
<protein>
    <recommendedName>
        <fullName evidence="2">Methylated-DNA--protein-cysteine methyltransferase</fullName>
        <ecNumber evidence="2">2.1.1.63</ecNumber>
    </recommendedName>
    <alternativeName>
        <fullName evidence="2">6-O-methylguanine-DNA methyltransferase</fullName>
        <shortName evidence="2">MGMT</shortName>
    </alternativeName>
    <alternativeName>
        <fullName evidence="2">O-6-methylguanine-DNA-alkyltransferase</fullName>
    </alternativeName>
</protein>
<feature type="active site" description="Nucleophile; methyl group acceptor" evidence="2">
    <location>
        <position position="140"/>
    </location>
</feature>
<comment type="catalytic activity">
    <reaction evidence="2">
        <text>a 6-O-methyl-2'-deoxyguanosine in DNA + L-cysteinyl-[protein] = S-methyl-L-cysteinyl-[protein] + a 2'-deoxyguanosine in DNA</text>
        <dbReference type="Rhea" id="RHEA:24000"/>
        <dbReference type="Rhea" id="RHEA-COMP:10131"/>
        <dbReference type="Rhea" id="RHEA-COMP:10132"/>
        <dbReference type="Rhea" id="RHEA-COMP:11367"/>
        <dbReference type="Rhea" id="RHEA-COMP:11368"/>
        <dbReference type="ChEBI" id="CHEBI:29950"/>
        <dbReference type="ChEBI" id="CHEBI:82612"/>
        <dbReference type="ChEBI" id="CHEBI:85445"/>
        <dbReference type="ChEBI" id="CHEBI:85448"/>
        <dbReference type="EC" id="2.1.1.63"/>
    </reaction>
</comment>
<keyword evidence="2" id="KW-0963">Cytoplasm</keyword>
<comment type="caution">
    <text evidence="5">The sequence shown here is derived from an EMBL/GenBank/DDBJ whole genome shotgun (WGS) entry which is preliminary data.</text>
</comment>
<accession>A0ABQ1YT23</accession>
<dbReference type="CDD" id="cd06445">
    <property type="entry name" value="ATase"/>
    <property type="match status" value="1"/>
</dbReference>
<dbReference type="Proteomes" id="UP000600214">
    <property type="component" value="Unassembled WGS sequence"/>
</dbReference>
<comment type="similarity">
    <text evidence="2">Belongs to the MGMT family.</text>
</comment>
<dbReference type="InterPro" id="IPR023546">
    <property type="entry name" value="MGMT"/>
</dbReference>
<name>A0ABQ1YT23_9BACT</name>
<dbReference type="SUPFAM" id="SSF53155">
    <property type="entry name" value="Methylated DNA-protein cysteine methyltransferase domain"/>
    <property type="match status" value="1"/>
</dbReference>
<evidence type="ECO:0000259" key="4">
    <source>
        <dbReference type="Pfam" id="PF02870"/>
    </source>
</evidence>
<dbReference type="Gene3D" id="1.10.10.10">
    <property type="entry name" value="Winged helix-like DNA-binding domain superfamily/Winged helix DNA-binding domain"/>
    <property type="match status" value="1"/>
</dbReference>
<dbReference type="HAMAP" id="MF_00772">
    <property type="entry name" value="OGT"/>
    <property type="match status" value="1"/>
</dbReference>
<dbReference type="InterPro" id="IPR036388">
    <property type="entry name" value="WH-like_DNA-bd_sf"/>
</dbReference>
<dbReference type="EC" id="2.1.1.63" evidence="2"/>
<reference evidence="6" key="1">
    <citation type="journal article" date="2019" name="Int. J. Syst. Evol. Microbiol.">
        <title>The Global Catalogue of Microorganisms (GCM) 10K type strain sequencing project: providing services to taxonomists for standard genome sequencing and annotation.</title>
        <authorList>
            <consortium name="The Broad Institute Genomics Platform"/>
            <consortium name="The Broad Institute Genome Sequencing Center for Infectious Disease"/>
            <person name="Wu L."/>
            <person name="Ma J."/>
        </authorList>
    </citation>
    <scope>NUCLEOTIDE SEQUENCE [LARGE SCALE GENOMIC DNA]</scope>
    <source>
        <strain evidence="6">CGMCC 1.15288</strain>
    </source>
</reference>
<organism evidence="5 6">
    <name type="scientific">Dyadobacter endophyticus</name>
    <dbReference type="NCBI Taxonomy" id="1749036"/>
    <lineage>
        <taxon>Bacteria</taxon>
        <taxon>Pseudomonadati</taxon>
        <taxon>Bacteroidota</taxon>
        <taxon>Cytophagia</taxon>
        <taxon>Cytophagales</taxon>
        <taxon>Spirosomataceae</taxon>
        <taxon>Dyadobacter</taxon>
    </lineage>
</organism>
<dbReference type="GO" id="GO:0008168">
    <property type="term" value="F:methyltransferase activity"/>
    <property type="evidence" value="ECO:0007669"/>
    <property type="project" value="UniProtKB-KW"/>
</dbReference>
<evidence type="ECO:0000313" key="6">
    <source>
        <dbReference type="Proteomes" id="UP000600214"/>
    </source>
</evidence>
<sequence length="177" mass="19554">MLLGDNMQRIMDIFFKRMASPTGTLTLIASDNGLRAVLWDYDDTEKSSIDSGIENPDHPLLLEAEKQLNEYFARKRKTFSLPLDFIGSDFQKQVWEALLTIPFGETRSYGQIARQIGNPDSVRAVGGAANKNPIPIIAPCHRMVGANGKLVGFGGGLANKALLLELEAPFRQTTLFE</sequence>
<comment type="subcellular location">
    <subcellularLocation>
        <location evidence="2">Cytoplasm</location>
    </subcellularLocation>
</comment>
<dbReference type="Gene3D" id="3.30.160.70">
    <property type="entry name" value="Methylated DNA-protein cysteine methyltransferase domain"/>
    <property type="match status" value="1"/>
</dbReference>
<proteinExistence type="inferred from homology"/>
<dbReference type="Pfam" id="PF02870">
    <property type="entry name" value="Methyltransf_1N"/>
    <property type="match status" value="1"/>
</dbReference>
<keyword evidence="6" id="KW-1185">Reference proteome</keyword>
<dbReference type="EMBL" id="BMIA01000002">
    <property type="protein sequence ID" value="GGH35171.1"/>
    <property type="molecule type" value="Genomic_DNA"/>
</dbReference>
<dbReference type="InterPro" id="IPR014048">
    <property type="entry name" value="MethylDNA_cys_MeTrfase_DNA-bd"/>
</dbReference>
<keyword evidence="2" id="KW-0808">Transferase</keyword>
<dbReference type="InterPro" id="IPR036631">
    <property type="entry name" value="MGMT_N_sf"/>
</dbReference>
<evidence type="ECO:0000256" key="2">
    <source>
        <dbReference type="HAMAP-Rule" id="MF_00772"/>
    </source>
</evidence>
<dbReference type="SUPFAM" id="SSF46767">
    <property type="entry name" value="Methylated DNA-protein cysteine methyltransferase, C-terminal domain"/>
    <property type="match status" value="1"/>
</dbReference>
<feature type="domain" description="Methylated-DNA-[protein]-cysteine S-methyltransferase DNA binding" evidence="3">
    <location>
        <begin position="89"/>
        <end position="168"/>
    </location>
</feature>